<reference evidence="1 2" key="1">
    <citation type="submission" date="2016-09" db="EMBL/GenBank/DDBJ databases">
        <title>Extensive genetic diversity and differential bi-allelic expression allows diatom success in the polar Southern Ocean.</title>
        <authorList>
            <consortium name="DOE Joint Genome Institute"/>
            <person name="Mock T."/>
            <person name="Otillar R.P."/>
            <person name="Strauss J."/>
            <person name="Dupont C."/>
            <person name="Frickenhaus S."/>
            <person name="Maumus F."/>
            <person name="Mcmullan M."/>
            <person name="Sanges R."/>
            <person name="Schmutz J."/>
            <person name="Toseland A."/>
            <person name="Valas R."/>
            <person name="Veluchamy A."/>
            <person name="Ward B.J."/>
            <person name="Allen A."/>
            <person name="Barry K."/>
            <person name="Falciatore A."/>
            <person name="Ferrante M."/>
            <person name="Fortunato A.E."/>
            <person name="Gloeckner G."/>
            <person name="Gruber A."/>
            <person name="Hipkin R."/>
            <person name="Janech M."/>
            <person name="Kroth P."/>
            <person name="Leese F."/>
            <person name="Lindquist E."/>
            <person name="Lyon B.R."/>
            <person name="Martin J."/>
            <person name="Mayer C."/>
            <person name="Parker M."/>
            <person name="Quesneville H."/>
            <person name="Raymond J."/>
            <person name="Uhlig C."/>
            <person name="Valentin K.U."/>
            <person name="Worden A.Z."/>
            <person name="Armbrust E.V."/>
            <person name="Bowler C."/>
            <person name="Green B."/>
            <person name="Moulton V."/>
            <person name="Van Oosterhout C."/>
            <person name="Grigoriev I."/>
        </authorList>
    </citation>
    <scope>NUCLEOTIDE SEQUENCE [LARGE SCALE GENOMIC DNA]</scope>
    <source>
        <strain evidence="1 2">CCMP1102</strain>
    </source>
</reference>
<dbReference type="AlphaFoldDB" id="A0A1E7FT39"/>
<dbReference type="PANTHER" id="PTHR31984">
    <property type="entry name" value="TRANSPORTER, PUTATIVE (DUF179)-RELATED"/>
    <property type="match status" value="1"/>
</dbReference>
<sequence>MATAGGTNKSRLVTRSLYRNLLRTSKLFTSPSPNAIVLSCLLQRTGIDDHIQDWNKFVAQNNNNDNGDGDYIVAEYKARDLTFSYSDILLPQHQKKEKVEEEKEDSFGIISPSTLSLSSTLSSTSSTPIPTNRTYQRLFRRLLREVVTGTNNYGKMVFPSQVDTTKLRKVIQREFRNGDENTSSTTTSSMYFDEATRRQVAFTTLKELNKKLSYYDKLLKSNPEPIPQQAAWHVSSLPFHPPASYLRPGVFLVSHPYMHDSYFSRTVICILEHKGLGSVLQNTTPPGQTYGVIVNRVSIQNETGQNRTLKEVFREHMLPERLIDTFGDSVVREGGPVHVSLQMIHSLSNPASEQVDVASNVGGTIIPTITDGEESPALYSDRASYFRGNMYKIMSQVEDGKIDRDDVSFFVGASTWSPGQLASEIAQGYWIPCRGPPEMALDGICEHEPTTSGNRPLAELWLSMMSACGEDEAKLSHLFHRDHCDENGLPCDAFDDDDHDDDILF</sequence>
<dbReference type="Proteomes" id="UP000095751">
    <property type="component" value="Unassembled WGS sequence"/>
</dbReference>
<proteinExistence type="predicted"/>
<dbReference type="Gene3D" id="3.40.1740.10">
    <property type="entry name" value="VC0467-like"/>
    <property type="match status" value="1"/>
</dbReference>
<dbReference type="InParanoid" id="A0A1E7FT39"/>
<dbReference type="InterPro" id="IPR003774">
    <property type="entry name" value="AlgH-like"/>
</dbReference>
<protein>
    <submittedName>
        <fullName evidence="1">Uncharacterized protein</fullName>
    </submittedName>
</protein>
<evidence type="ECO:0000313" key="1">
    <source>
        <dbReference type="EMBL" id="OEU20993.1"/>
    </source>
</evidence>
<accession>A0A1E7FT39</accession>
<dbReference type="KEGG" id="fcy:FRACYDRAFT_234625"/>
<dbReference type="PANTHER" id="PTHR31984:SF17">
    <property type="entry name" value="TRANSCRIPTIONAL REGULATOR"/>
    <property type="match status" value="1"/>
</dbReference>
<dbReference type="Pfam" id="PF02622">
    <property type="entry name" value="DUF179"/>
    <property type="match status" value="1"/>
</dbReference>
<keyword evidence="2" id="KW-1185">Reference proteome</keyword>
<evidence type="ECO:0000313" key="2">
    <source>
        <dbReference type="Proteomes" id="UP000095751"/>
    </source>
</evidence>
<name>A0A1E7FT39_9STRA</name>
<dbReference type="OrthoDB" id="45276at2759"/>
<gene>
    <name evidence="1" type="ORF">FRACYDRAFT_234625</name>
</gene>
<dbReference type="EMBL" id="KV784354">
    <property type="protein sequence ID" value="OEU20993.1"/>
    <property type="molecule type" value="Genomic_DNA"/>
</dbReference>
<dbReference type="SUPFAM" id="SSF143456">
    <property type="entry name" value="VC0467-like"/>
    <property type="match status" value="1"/>
</dbReference>
<organism evidence="1 2">
    <name type="scientific">Fragilariopsis cylindrus CCMP1102</name>
    <dbReference type="NCBI Taxonomy" id="635003"/>
    <lineage>
        <taxon>Eukaryota</taxon>
        <taxon>Sar</taxon>
        <taxon>Stramenopiles</taxon>
        <taxon>Ochrophyta</taxon>
        <taxon>Bacillariophyta</taxon>
        <taxon>Bacillariophyceae</taxon>
        <taxon>Bacillariophycidae</taxon>
        <taxon>Bacillariales</taxon>
        <taxon>Bacillariaceae</taxon>
        <taxon>Fragilariopsis</taxon>
    </lineage>
</organism>